<evidence type="ECO:0000313" key="5">
    <source>
        <dbReference type="Proteomes" id="UP000182427"/>
    </source>
</evidence>
<keyword evidence="2" id="KW-0472">Membrane</keyword>
<dbReference type="InterPro" id="IPR004147">
    <property type="entry name" value="ABC1_dom"/>
</dbReference>
<reference evidence="4 5" key="1">
    <citation type="submission" date="2016-10" db="EMBL/GenBank/DDBJ databases">
        <authorList>
            <person name="de Groot N.N."/>
        </authorList>
    </citation>
    <scope>NUCLEOTIDE SEQUENCE [LARGE SCALE GENOMIC DNA]</scope>
    <source>
        <strain evidence="4 5">GAS232</strain>
    </source>
</reference>
<keyword evidence="5" id="KW-1185">Reference proteome</keyword>
<dbReference type="EMBL" id="LT629690">
    <property type="protein sequence ID" value="SDF76487.1"/>
    <property type="molecule type" value="Genomic_DNA"/>
</dbReference>
<protein>
    <submittedName>
        <fullName evidence="4">2-octaprenylphenol hydroxylase</fullName>
    </submittedName>
</protein>
<name>A0A1G7NRC5_9BACT</name>
<keyword evidence="2" id="KW-1133">Transmembrane helix</keyword>
<evidence type="ECO:0000259" key="3">
    <source>
        <dbReference type="Pfam" id="PF03109"/>
    </source>
</evidence>
<dbReference type="CDD" id="cd05121">
    <property type="entry name" value="ABC1_ADCK3-like"/>
    <property type="match status" value="1"/>
</dbReference>
<dbReference type="Pfam" id="PF03109">
    <property type="entry name" value="ABC1"/>
    <property type="match status" value="1"/>
</dbReference>
<evidence type="ECO:0000256" key="2">
    <source>
        <dbReference type="SAM" id="Phobius"/>
    </source>
</evidence>
<feature type="transmembrane region" description="Helical" evidence="2">
    <location>
        <begin position="484"/>
        <end position="506"/>
    </location>
</feature>
<organism evidence="4 5">
    <name type="scientific">Terriglobus roseus</name>
    <dbReference type="NCBI Taxonomy" id="392734"/>
    <lineage>
        <taxon>Bacteria</taxon>
        <taxon>Pseudomonadati</taxon>
        <taxon>Acidobacteriota</taxon>
        <taxon>Terriglobia</taxon>
        <taxon>Terriglobales</taxon>
        <taxon>Acidobacteriaceae</taxon>
        <taxon>Terriglobus</taxon>
    </lineage>
</organism>
<sequence length="548" mass="60259">MAVAEPITGILDARSRGRYRDVLAILVRYGLSEMFENLARGRFTPRVSPKTVRDALCELGPAFIKFGQLLSTRDEILSKPFRDELAKLQDETTPFSFAVAQAVIEEELKGTISMLFERIESIPIASGSIGQVHRAWLKDGTEVAVKVQGKGLEELLHCDTAIIQQLILRMKTGGDGDSAARLVSDFMNDVQSELDYELEANNLDRFAWQFEHDSGIRVPRVIRSHSARHVLTTTYEPGTKLADLQGYTPFNKSTAQAFARTLLRQIFCFGFFHGDPHADNVIVSKDGAIGFYDLGLVGELGPPERACVNTLLYSLLQQNAESATASVLALSDSTGSIDAAALREDMRRFLASHRTTHAVVVPRLLADILAITGKYRLILPRGFYLAFKVLATADSVGKNLDPAFDLIPIAMPLLRQNQPAELPQDANAHQDYGIGLGTLLRFQDFSATLLTTFTQLAQGQLKIQLDHLGLEDACRCYDRANARLALVLFVGLLMLGGCGIICSFILAKLLTVRQAVLAVTVLAAVSSIIVALIHRGFRYKNASARQER</sequence>
<feature type="transmembrane region" description="Helical" evidence="2">
    <location>
        <begin position="512"/>
        <end position="533"/>
    </location>
</feature>
<evidence type="ECO:0000313" key="4">
    <source>
        <dbReference type="EMBL" id="SDF76487.1"/>
    </source>
</evidence>
<dbReference type="PANTHER" id="PTHR10566:SF113">
    <property type="entry name" value="PROTEIN ACTIVITY OF BC1 COMPLEX KINASE 7, CHLOROPLASTIC"/>
    <property type="match status" value="1"/>
</dbReference>
<feature type="domain" description="ABC1 atypical kinase-like" evidence="3">
    <location>
        <begin position="87"/>
        <end position="324"/>
    </location>
</feature>
<dbReference type="InterPro" id="IPR050154">
    <property type="entry name" value="UbiB_kinase"/>
</dbReference>
<comment type="similarity">
    <text evidence="1">Belongs to the protein kinase superfamily. ADCK protein kinase family.</text>
</comment>
<dbReference type="PANTHER" id="PTHR10566">
    <property type="entry name" value="CHAPERONE-ACTIVITY OF BC1 COMPLEX CABC1 -RELATED"/>
    <property type="match status" value="1"/>
</dbReference>
<evidence type="ECO:0000256" key="1">
    <source>
        <dbReference type="ARBA" id="ARBA00009670"/>
    </source>
</evidence>
<dbReference type="SUPFAM" id="SSF56112">
    <property type="entry name" value="Protein kinase-like (PK-like)"/>
    <property type="match status" value="1"/>
</dbReference>
<gene>
    <name evidence="4" type="ORF">SAMN05444167_3237</name>
</gene>
<dbReference type="InterPro" id="IPR011009">
    <property type="entry name" value="Kinase-like_dom_sf"/>
</dbReference>
<proteinExistence type="inferred from homology"/>
<accession>A0A1G7NRC5</accession>
<dbReference type="AlphaFoldDB" id="A0A1G7NRC5"/>
<keyword evidence="2" id="KW-0812">Transmembrane</keyword>
<dbReference type="Proteomes" id="UP000182427">
    <property type="component" value="Chromosome I"/>
</dbReference>